<dbReference type="EMBL" id="KE346373">
    <property type="protein sequence ID" value="KJE96979.1"/>
    <property type="molecule type" value="Genomic_DNA"/>
</dbReference>
<keyword evidence="2" id="KW-1185">Reference proteome</keyword>
<dbReference type="Proteomes" id="UP000008743">
    <property type="component" value="Unassembled WGS sequence"/>
</dbReference>
<dbReference type="InParanoid" id="A0A0D2X507"/>
<dbReference type="AlphaFoldDB" id="A0A0D2X507"/>
<proteinExistence type="predicted"/>
<name>A0A0D2X507_CAPO3</name>
<reference evidence="2" key="1">
    <citation type="submission" date="2011-02" db="EMBL/GenBank/DDBJ databases">
        <title>The Genome Sequence of Capsaspora owczarzaki ATCC 30864.</title>
        <authorList>
            <person name="Russ C."/>
            <person name="Cuomo C."/>
            <person name="Burger G."/>
            <person name="Gray M.W."/>
            <person name="Holland P.W.H."/>
            <person name="King N."/>
            <person name="Lang F.B.F."/>
            <person name="Roger A.J."/>
            <person name="Ruiz-Trillo I."/>
            <person name="Young S.K."/>
            <person name="Zeng Q."/>
            <person name="Gargeya S."/>
            <person name="Alvarado L."/>
            <person name="Berlin A."/>
            <person name="Chapman S.B."/>
            <person name="Chen Z."/>
            <person name="Freedman E."/>
            <person name="Gellesch M."/>
            <person name="Goldberg J."/>
            <person name="Griggs A."/>
            <person name="Gujja S."/>
            <person name="Heilman E."/>
            <person name="Heiman D."/>
            <person name="Howarth C."/>
            <person name="Mehta T."/>
            <person name="Neiman D."/>
            <person name="Pearson M."/>
            <person name="Roberts A."/>
            <person name="Saif S."/>
            <person name="Shea T."/>
            <person name="Shenoy N."/>
            <person name="Sisk P."/>
            <person name="Stolte C."/>
            <person name="Sykes S."/>
            <person name="White J."/>
            <person name="Yandava C."/>
            <person name="Haas B."/>
            <person name="Nusbaum C."/>
            <person name="Birren B."/>
        </authorList>
    </citation>
    <scope>NUCLEOTIDE SEQUENCE</scope>
    <source>
        <strain evidence="2">ATCC 30864</strain>
    </source>
</reference>
<gene>
    <name evidence="1" type="ORF">CAOG_009099</name>
</gene>
<sequence>MPIEQQSVQAAHSMLHERFSAAKAHLEGENAAIRAKDSNLPVKERIISAGEAVSQKVEEVGNKVSASLHNAAVVGDIEAGTVEGAKPGSYEAQEAKREAEHRVDTVVERAFEIKRDTGFNRT</sequence>
<evidence type="ECO:0000313" key="1">
    <source>
        <dbReference type="EMBL" id="KJE96979.1"/>
    </source>
</evidence>
<accession>A0A0D2X507</accession>
<protein>
    <submittedName>
        <fullName evidence="1">Uncharacterized protein</fullName>
    </submittedName>
</protein>
<organism evidence="1 2">
    <name type="scientific">Capsaspora owczarzaki (strain ATCC 30864)</name>
    <dbReference type="NCBI Taxonomy" id="595528"/>
    <lineage>
        <taxon>Eukaryota</taxon>
        <taxon>Filasterea</taxon>
        <taxon>Capsaspora</taxon>
    </lineage>
</organism>
<evidence type="ECO:0000313" key="2">
    <source>
        <dbReference type="Proteomes" id="UP000008743"/>
    </source>
</evidence>